<proteinExistence type="predicted"/>
<dbReference type="InterPro" id="IPR011051">
    <property type="entry name" value="RmlC_Cupin_sf"/>
</dbReference>
<dbReference type="EMBL" id="JAGIZA010000007">
    <property type="protein sequence ID" value="MBP0493861.1"/>
    <property type="molecule type" value="Genomic_DNA"/>
</dbReference>
<comment type="caution">
    <text evidence="1">The sequence shown here is derived from an EMBL/GenBank/DDBJ whole genome shotgun (WGS) entry which is preliminary data.</text>
</comment>
<dbReference type="InterPro" id="IPR014710">
    <property type="entry name" value="RmlC-like_jellyroll"/>
</dbReference>
<dbReference type="CDD" id="cd02208">
    <property type="entry name" value="cupin_RmlC-like"/>
    <property type="match status" value="1"/>
</dbReference>
<dbReference type="SUPFAM" id="SSF51182">
    <property type="entry name" value="RmlC-like cupins"/>
    <property type="match status" value="1"/>
</dbReference>
<keyword evidence="2" id="KW-1185">Reference proteome</keyword>
<dbReference type="Proteomes" id="UP000677537">
    <property type="component" value="Unassembled WGS sequence"/>
</dbReference>
<dbReference type="AlphaFoldDB" id="A0A940N0J7"/>
<protein>
    <submittedName>
        <fullName evidence="1">AraC family ligand binding domain-containing protein</fullName>
    </submittedName>
</protein>
<sequence length="131" mass="14201">MPDREVDVQAAPGMGPINLTEASDRVPWSEVDKALRVSARSGNAVLEIRGLGYTEQGHANDGLSDTAYVIVAGFGVLRCEEAPLEFTTGDVLFVPRGCPHRLERLDGEIRLWKISLAPASSIDEQPDRQGT</sequence>
<name>A0A940N0J7_9PROT</name>
<accession>A0A940N0J7</accession>
<dbReference type="RefSeq" id="WP_209374504.1">
    <property type="nucleotide sequence ID" value="NZ_JAGIZA010000007.1"/>
</dbReference>
<evidence type="ECO:0000313" key="2">
    <source>
        <dbReference type="Proteomes" id="UP000677537"/>
    </source>
</evidence>
<organism evidence="1 2">
    <name type="scientific">Roseomonas indoligenes</name>
    <dbReference type="NCBI Taxonomy" id="2820811"/>
    <lineage>
        <taxon>Bacteria</taxon>
        <taxon>Pseudomonadati</taxon>
        <taxon>Pseudomonadota</taxon>
        <taxon>Alphaproteobacteria</taxon>
        <taxon>Acetobacterales</taxon>
        <taxon>Roseomonadaceae</taxon>
        <taxon>Roseomonas</taxon>
    </lineage>
</organism>
<dbReference type="Gene3D" id="2.60.120.10">
    <property type="entry name" value="Jelly Rolls"/>
    <property type="match status" value="1"/>
</dbReference>
<evidence type="ECO:0000313" key="1">
    <source>
        <dbReference type="EMBL" id="MBP0493861.1"/>
    </source>
</evidence>
<gene>
    <name evidence="1" type="ORF">J5Y10_13825</name>
</gene>
<reference evidence="1" key="1">
    <citation type="submission" date="2021-03" db="EMBL/GenBank/DDBJ databases">
        <authorList>
            <person name="So Y."/>
        </authorList>
    </citation>
    <scope>NUCLEOTIDE SEQUENCE</scope>
    <source>
        <strain evidence="1">SG15</strain>
    </source>
</reference>